<dbReference type="Proteomes" id="UP000529710">
    <property type="component" value="Unassembled WGS sequence"/>
</dbReference>
<organism evidence="3 4">
    <name type="scientific">Bifidobacterium erythrocebi</name>
    <dbReference type="NCBI Taxonomy" id="2675325"/>
    <lineage>
        <taxon>Bacteria</taxon>
        <taxon>Bacillati</taxon>
        <taxon>Actinomycetota</taxon>
        <taxon>Actinomycetes</taxon>
        <taxon>Bifidobacteriales</taxon>
        <taxon>Bifidobacteriaceae</taxon>
        <taxon>Bifidobacterium</taxon>
    </lineage>
</organism>
<dbReference type="RefSeq" id="WP_240944980.1">
    <property type="nucleotide sequence ID" value="NZ_JAAIIF010000017.1"/>
</dbReference>
<name>A0A7Y0EWX5_9BIFI</name>
<evidence type="ECO:0000313" key="4">
    <source>
        <dbReference type="Proteomes" id="UP000529710"/>
    </source>
</evidence>
<protein>
    <submittedName>
        <fullName evidence="3">Cell surface protein</fullName>
    </submittedName>
</protein>
<feature type="region of interest" description="Disordered" evidence="1">
    <location>
        <begin position="155"/>
        <end position="228"/>
    </location>
</feature>
<gene>
    <name evidence="3" type="ORF">G1C98_1617</name>
</gene>
<feature type="transmembrane region" description="Helical" evidence="2">
    <location>
        <begin position="51"/>
        <end position="73"/>
    </location>
</feature>
<feature type="compositionally biased region" description="Basic and acidic residues" evidence="1">
    <location>
        <begin position="188"/>
        <end position="198"/>
    </location>
</feature>
<feature type="compositionally biased region" description="Polar residues" evidence="1">
    <location>
        <begin position="200"/>
        <end position="228"/>
    </location>
</feature>
<evidence type="ECO:0000256" key="1">
    <source>
        <dbReference type="SAM" id="MobiDB-lite"/>
    </source>
</evidence>
<evidence type="ECO:0000256" key="2">
    <source>
        <dbReference type="SAM" id="Phobius"/>
    </source>
</evidence>
<accession>A0A7Y0EWX5</accession>
<dbReference type="InterPro" id="IPR046314">
    <property type="entry name" value="DUF6466"/>
</dbReference>
<keyword evidence="2" id="KW-0472">Membrane</keyword>
<feature type="compositionally biased region" description="Polar residues" evidence="1">
    <location>
        <begin position="157"/>
        <end position="167"/>
    </location>
</feature>
<comment type="caution">
    <text evidence="3">The sequence shown here is derived from an EMBL/GenBank/DDBJ whole genome shotgun (WGS) entry which is preliminary data.</text>
</comment>
<dbReference type="Pfam" id="PF20070">
    <property type="entry name" value="DUF6466"/>
    <property type="match status" value="1"/>
</dbReference>
<keyword evidence="2" id="KW-1133">Transmembrane helix</keyword>
<keyword evidence="2" id="KW-0812">Transmembrane</keyword>
<sequence>MSKKTKARAQARTAADAIADAKTANAAGNAIVGSEIPLDPHAHTVKARASLAIRVIMAIVAVAALVFAVLAGLNISASTRFNQATASLNRNLKQATQDDADLDALNASQQQTDAQFEDAARLNIALLPQLRQAIAANAAVSAELTKRIGQELAAQKGTDTNNGNSGNAEIEGATTKDSKNSNGSGLTDEQKKQVEELLKANQQSTDTNPSTNTQTDKANKKQQTAKPW</sequence>
<reference evidence="3 4" key="1">
    <citation type="submission" date="2020-02" db="EMBL/GenBank/DDBJ databases">
        <title>Characterization of phylogenetic diversity of novel bifidobacterial species isolated in Czech ZOOs.</title>
        <authorList>
            <person name="Lugli G.A."/>
            <person name="Vera N.B."/>
            <person name="Ventura M."/>
        </authorList>
    </citation>
    <scope>NUCLEOTIDE SEQUENCE [LARGE SCALE GENOMIC DNA]</scope>
    <source>
        <strain evidence="3 4">DSM 109960</strain>
    </source>
</reference>
<dbReference type="AlphaFoldDB" id="A0A7Y0EWX5"/>
<proteinExistence type="predicted"/>
<keyword evidence="4" id="KW-1185">Reference proteome</keyword>
<evidence type="ECO:0000313" key="3">
    <source>
        <dbReference type="EMBL" id="NMM96881.1"/>
    </source>
</evidence>
<dbReference type="EMBL" id="JAAIIF010000017">
    <property type="protein sequence ID" value="NMM96881.1"/>
    <property type="molecule type" value="Genomic_DNA"/>
</dbReference>